<dbReference type="OrthoDB" id="61815at2759"/>
<dbReference type="InterPro" id="IPR006073">
    <property type="entry name" value="GTP-bd"/>
</dbReference>
<dbReference type="SUPFAM" id="SSF52540">
    <property type="entry name" value="P-loop containing nucleoside triphosphate hydrolases"/>
    <property type="match status" value="1"/>
</dbReference>
<evidence type="ECO:0000256" key="5">
    <source>
        <dbReference type="SAM" id="MobiDB-lite"/>
    </source>
</evidence>
<dbReference type="STRING" id="101127.A0A1X2GKL6"/>
<name>A0A1X2GKL6_9FUNG</name>
<feature type="region of interest" description="Disordered" evidence="5">
    <location>
        <begin position="1"/>
        <end position="33"/>
    </location>
</feature>
<reference evidence="7 8" key="1">
    <citation type="submission" date="2016-07" db="EMBL/GenBank/DDBJ databases">
        <title>Pervasive Adenine N6-methylation of Active Genes in Fungi.</title>
        <authorList>
            <consortium name="DOE Joint Genome Institute"/>
            <person name="Mondo S.J."/>
            <person name="Dannebaum R.O."/>
            <person name="Kuo R.C."/>
            <person name="Labutti K."/>
            <person name="Haridas S."/>
            <person name="Kuo A."/>
            <person name="Salamov A."/>
            <person name="Ahrendt S.R."/>
            <person name="Lipzen A."/>
            <person name="Sullivan W."/>
            <person name="Andreopoulos W.B."/>
            <person name="Clum A."/>
            <person name="Lindquist E."/>
            <person name="Daum C."/>
            <person name="Ramamoorthy G.K."/>
            <person name="Gryganskyi A."/>
            <person name="Culley D."/>
            <person name="Magnuson J.K."/>
            <person name="James T.Y."/>
            <person name="O'Malley M.A."/>
            <person name="Stajich J.E."/>
            <person name="Spatafora J.W."/>
            <person name="Visel A."/>
            <person name="Grigoriev I.V."/>
        </authorList>
    </citation>
    <scope>NUCLEOTIDE SEQUENCE [LARGE SCALE GENOMIC DNA]</scope>
    <source>
        <strain evidence="7 8">NRRL 3301</strain>
    </source>
</reference>
<dbReference type="PANTHER" id="PTHR45709">
    <property type="entry name" value="LARGE SUBUNIT GTPASE 1 HOMOLOG-RELATED"/>
    <property type="match status" value="1"/>
</dbReference>
<protein>
    <recommendedName>
        <fullName evidence="4">Guanine nucleotide-binding protein-like 1</fullName>
    </recommendedName>
</protein>
<dbReference type="InterPro" id="IPR027417">
    <property type="entry name" value="P-loop_NTPase"/>
</dbReference>
<accession>A0A1X2GKL6</accession>
<dbReference type="Pfam" id="PF01926">
    <property type="entry name" value="MMR_HSR1"/>
    <property type="match status" value="1"/>
</dbReference>
<keyword evidence="1" id="KW-0547">Nucleotide-binding</keyword>
<dbReference type="GO" id="GO:0003924">
    <property type="term" value="F:GTPase activity"/>
    <property type="evidence" value="ECO:0007669"/>
    <property type="project" value="InterPro"/>
</dbReference>
<evidence type="ECO:0000256" key="1">
    <source>
        <dbReference type="ARBA" id="ARBA00022741"/>
    </source>
</evidence>
<dbReference type="AlphaFoldDB" id="A0A1X2GKL6"/>
<proteinExistence type="predicted"/>
<gene>
    <name evidence="7" type="ORF">DM01DRAFT_1334638</name>
</gene>
<dbReference type="PANTHER" id="PTHR45709:SF3">
    <property type="entry name" value="GUANINE NUCLEOTIDE-BINDING PROTEIN-LIKE 1"/>
    <property type="match status" value="1"/>
</dbReference>
<feature type="domain" description="G" evidence="6">
    <location>
        <begin position="354"/>
        <end position="407"/>
    </location>
</feature>
<dbReference type="Proteomes" id="UP000242146">
    <property type="component" value="Unassembled WGS sequence"/>
</dbReference>
<dbReference type="EMBL" id="MCGT01000010">
    <property type="protein sequence ID" value="ORX56147.1"/>
    <property type="molecule type" value="Genomic_DNA"/>
</dbReference>
<organism evidence="7 8">
    <name type="scientific">Hesseltinella vesiculosa</name>
    <dbReference type="NCBI Taxonomy" id="101127"/>
    <lineage>
        <taxon>Eukaryota</taxon>
        <taxon>Fungi</taxon>
        <taxon>Fungi incertae sedis</taxon>
        <taxon>Mucoromycota</taxon>
        <taxon>Mucoromycotina</taxon>
        <taxon>Mucoromycetes</taxon>
        <taxon>Mucorales</taxon>
        <taxon>Cunninghamellaceae</taxon>
        <taxon>Hesseltinella</taxon>
    </lineage>
</organism>
<comment type="caution">
    <text evidence="7">The sequence shown here is derived from an EMBL/GenBank/DDBJ whole genome shotgun (WGS) entry which is preliminary data.</text>
</comment>
<evidence type="ECO:0000256" key="2">
    <source>
        <dbReference type="ARBA" id="ARBA00023134"/>
    </source>
</evidence>
<dbReference type="GO" id="GO:0005525">
    <property type="term" value="F:GTP binding"/>
    <property type="evidence" value="ECO:0007669"/>
    <property type="project" value="UniProtKB-KW"/>
</dbReference>
<dbReference type="Gene3D" id="3.40.50.300">
    <property type="entry name" value="P-loop containing nucleotide triphosphate hydrolases"/>
    <property type="match status" value="1"/>
</dbReference>
<evidence type="ECO:0000256" key="3">
    <source>
        <dbReference type="ARBA" id="ARBA00037770"/>
    </source>
</evidence>
<evidence type="ECO:0000259" key="6">
    <source>
        <dbReference type="Pfam" id="PF01926"/>
    </source>
</evidence>
<keyword evidence="8" id="KW-1185">Reference proteome</keyword>
<evidence type="ECO:0000313" key="8">
    <source>
        <dbReference type="Proteomes" id="UP000242146"/>
    </source>
</evidence>
<keyword evidence="2" id="KW-0342">GTP-binding</keyword>
<feature type="region of interest" description="Disordered" evidence="5">
    <location>
        <begin position="530"/>
        <end position="552"/>
    </location>
</feature>
<evidence type="ECO:0000313" key="7">
    <source>
        <dbReference type="EMBL" id="ORX56147.1"/>
    </source>
</evidence>
<feature type="compositionally biased region" description="Basic residues" evidence="5">
    <location>
        <begin position="1"/>
        <end position="23"/>
    </location>
</feature>
<evidence type="ECO:0000256" key="4">
    <source>
        <dbReference type="ARBA" id="ARBA00039902"/>
    </source>
</evidence>
<sequence>MQRKVAYSGKKKKLQLKERKARKASQPYWLDDDAPMRKPAVNTEIKDHFVASTSSIPHPETTSFGMDTLLQEKKLVSAFEKLSPETIRIARLDSMKPFQRLPNTCLELSVEQCQPAIDFPKRPAWSYDITKEQLELQEKRAFDQWKMSLYETYGQSGQLSWFEQNLEVWRQLWRVLEMSDILLLVMDIRNPLIHFPVPLYDYVTKVLKRKMIGIFNKVDLVSEFTVFAWTKYFEEMYPDLHVTTFSCFARDTKLIDDTKSYALKTKVKRPKKRKYSAQGVRDILRCCQSIGGKDGVVTDWDALVEKYSDTIHENNEDDDNDSDTGSMLGLEDQFCHVMDVKDEQVSPHKDYLTLGLVGQPNVGKSTIINSIMQRTVVSTSQTPGHTKHFQTIYLCDNVRLCDSPGLVFPSLLPRSLQILTGMYPIAQVQEPYSTVQYLCQRLPLEDILSLSPPYLDEYDKFKWSAWLVCEAYAEQRGFHVAKAAGPDAYRAANAILRLACDGRILLSFKPPGFFNTTKYEKCRVLETDLQQTEQGSDTDNSNQITDSESENCQGTFETTKSIFSVLADLDTDI</sequence>
<keyword evidence="7" id="KW-0378">Hydrolase</keyword>
<comment type="function">
    <text evidence="3">Possible regulatory or functional link with the histocompatibility cluster.</text>
</comment>
<dbReference type="InterPro" id="IPR043358">
    <property type="entry name" value="GNL1-like"/>
</dbReference>